<dbReference type="EC" id="2.1.2.9" evidence="3 8"/>
<evidence type="ECO:0000256" key="6">
    <source>
        <dbReference type="ARBA" id="ARBA00022917"/>
    </source>
</evidence>
<evidence type="ECO:0000259" key="10">
    <source>
        <dbReference type="Pfam" id="PF02911"/>
    </source>
</evidence>
<keyword evidence="6 8" id="KW-0648">Protein biosynthesis</keyword>
<dbReference type="PANTHER" id="PTHR11138:SF5">
    <property type="entry name" value="METHIONYL-TRNA FORMYLTRANSFERASE, MITOCHONDRIAL"/>
    <property type="match status" value="1"/>
</dbReference>
<dbReference type="InterPro" id="IPR011034">
    <property type="entry name" value="Formyl_transferase-like_C_sf"/>
</dbReference>
<evidence type="ECO:0000256" key="3">
    <source>
        <dbReference type="ARBA" id="ARBA00012261"/>
    </source>
</evidence>
<dbReference type="Gene3D" id="3.10.25.10">
    <property type="entry name" value="Formyl transferase, C-terminal domain"/>
    <property type="match status" value="1"/>
</dbReference>
<keyword evidence="12" id="KW-1185">Reference proteome</keyword>
<keyword evidence="5 8" id="KW-0808">Transferase</keyword>
<accession>A0ABU9DSW1</accession>
<dbReference type="PROSITE" id="PS00373">
    <property type="entry name" value="GART"/>
    <property type="match status" value="1"/>
</dbReference>
<dbReference type="CDD" id="cd08704">
    <property type="entry name" value="Met_tRNA_FMT_C"/>
    <property type="match status" value="1"/>
</dbReference>
<evidence type="ECO:0000256" key="8">
    <source>
        <dbReference type="HAMAP-Rule" id="MF_00182"/>
    </source>
</evidence>
<evidence type="ECO:0000256" key="1">
    <source>
        <dbReference type="ARBA" id="ARBA00002606"/>
    </source>
</evidence>
<dbReference type="Pfam" id="PF00551">
    <property type="entry name" value="Formyl_trans_N"/>
    <property type="match status" value="1"/>
</dbReference>
<dbReference type="InterPro" id="IPR001555">
    <property type="entry name" value="GART_AS"/>
</dbReference>
<dbReference type="RefSeq" id="WP_341419157.1">
    <property type="nucleotide sequence ID" value="NZ_JBBPCC010000025.1"/>
</dbReference>
<dbReference type="EMBL" id="JBBPCC010000025">
    <property type="protein sequence ID" value="MEK8131950.1"/>
    <property type="molecule type" value="Genomic_DNA"/>
</dbReference>
<dbReference type="HAMAP" id="MF_00182">
    <property type="entry name" value="Formyl_trans"/>
    <property type="match status" value="1"/>
</dbReference>
<dbReference type="GO" id="GO:0004479">
    <property type="term" value="F:methionyl-tRNA formyltransferase activity"/>
    <property type="evidence" value="ECO:0007669"/>
    <property type="project" value="UniProtKB-EC"/>
</dbReference>
<feature type="domain" description="Formyl transferase C-terminal" evidence="10">
    <location>
        <begin position="199"/>
        <end position="298"/>
    </location>
</feature>
<dbReference type="InterPro" id="IPR041711">
    <property type="entry name" value="Met-tRNA-FMT_N"/>
</dbReference>
<comment type="caution">
    <text evidence="11">The sequence shown here is derived from an EMBL/GenBank/DDBJ whole genome shotgun (WGS) entry which is preliminary data.</text>
</comment>
<evidence type="ECO:0000256" key="7">
    <source>
        <dbReference type="ARBA" id="ARBA00048558"/>
    </source>
</evidence>
<evidence type="ECO:0000256" key="4">
    <source>
        <dbReference type="ARBA" id="ARBA00016014"/>
    </source>
</evidence>
<gene>
    <name evidence="8 11" type="primary">fmt</name>
    <name evidence="11" type="ORF">WMW72_28985</name>
</gene>
<evidence type="ECO:0000256" key="5">
    <source>
        <dbReference type="ARBA" id="ARBA00022679"/>
    </source>
</evidence>
<dbReference type="InterPro" id="IPR002376">
    <property type="entry name" value="Formyl_transf_N"/>
</dbReference>
<comment type="similarity">
    <text evidence="2 8">Belongs to the Fmt family.</text>
</comment>
<dbReference type="Gene3D" id="3.40.50.170">
    <property type="entry name" value="Formyl transferase, N-terminal domain"/>
    <property type="match status" value="1"/>
</dbReference>
<evidence type="ECO:0000313" key="12">
    <source>
        <dbReference type="Proteomes" id="UP001469365"/>
    </source>
</evidence>
<feature type="binding site" evidence="8">
    <location>
        <begin position="105"/>
        <end position="108"/>
    </location>
    <ligand>
        <name>(6S)-5,6,7,8-tetrahydrofolate</name>
        <dbReference type="ChEBI" id="CHEBI:57453"/>
    </ligand>
</feature>
<dbReference type="NCBIfam" id="TIGR00460">
    <property type="entry name" value="fmt"/>
    <property type="match status" value="1"/>
</dbReference>
<dbReference type="InterPro" id="IPR044135">
    <property type="entry name" value="Met-tRNA-FMT_C"/>
</dbReference>
<dbReference type="InterPro" id="IPR037022">
    <property type="entry name" value="Formyl_trans_C_sf"/>
</dbReference>
<proteinExistence type="inferred from homology"/>
<dbReference type="InterPro" id="IPR005794">
    <property type="entry name" value="Fmt"/>
</dbReference>
<feature type="domain" description="Formyl transferase N-terminal" evidence="9">
    <location>
        <begin position="2"/>
        <end position="175"/>
    </location>
</feature>
<comment type="catalytic activity">
    <reaction evidence="7 8">
        <text>L-methionyl-tRNA(fMet) + (6R)-10-formyltetrahydrofolate = N-formyl-L-methionyl-tRNA(fMet) + (6S)-5,6,7,8-tetrahydrofolate + H(+)</text>
        <dbReference type="Rhea" id="RHEA:24380"/>
        <dbReference type="Rhea" id="RHEA-COMP:9952"/>
        <dbReference type="Rhea" id="RHEA-COMP:9953"/>
        <dbReference type="ChEBI" id="CHEBI:15378"/>
        <dbReference type="ChEBI" id="CHEBI:57453"/>
        <dbReference type="ChEBI" id="CHEBI:78530"/>
        <dbReference type="ChEBI" id="CHEBI:78844"/>
        <dbReference type="ChEBI" id="CHEBI:195366"/>
        <dbReference type="EC" id="2.1.2.9"/>
    </reaction>
</comment>
<dbReference type="CDD" id="cd08646">
    <property type="entry name" value="FMT_core_Met-tRNA-FMT_N"/>
    <property type="match status" value="1"/>
</dbReference>
<name>A0ABU9DSW1_9BACL</name>
<comment type="function">
    <text evidence="1 8">Attaches a formyl group to the free amino group of methionyl-tRNA(fMet). The formyl group appears to play a dual role in the initiator identity of N-formylmethionyl-tRNA by promoting its recognition by IF2 and preventing the misappropriation of this tRNA by the elongation apparatus.</text>
</comment>
<evidence type="ECO:0000259" key="9">
    <source>
        <dbReference type="Pfam" id="PF00551"/>
    </source>
</evidence>
<reference evidence="11 12" key="1">
    <citation type="submission" date="2024-04" db="EMBL/GenBank/DDBJ databases">
        <title>draft genome sequnece of Paenibacillus filicis.</title>
        <authorList>
            <person name="Kim D.-U."/>
        </authorList>
    </citation>
    <scope>NUCLEOTIDE SEQUENCE [LARGE SCALE GENOMIC DNA]</scope>
    <source>
        <strain evidence="11 12">KACC14197</strain>
    </source>
</reference>
<evidence type="ECO:0000313" key="11">
    <source>
        <dbReference type="EMBL" id="MEK8131950.1"/>
    </source>
</evidence>
<organism evidence="11 12">
    <name type="scientific">Paenibacillus filicis</name>
    <dbReference type="NCBI Taxonomy" id="669464"/>
    <lineage>
        <taxon>Bacteria</taxon>
        <taxon>Bacillati</taxon>
        <taxon>Bacillota</taxon>
        <taxon>Bacilli</taxon>
        <taxon>Bacillales</taxon>
        <taxon>Paenibacillaceae</taxon>
        <taxon>Paenibacillus</taxon>
    </lineage>
</organism>
<dbReference type="InterPro" id="IPR005793">
    <property type="entry name" value="Formyl_trans_C"/>
</dbReference>
<dbReference type="SUPFAM" id="SSF53328">
    <property type="entry name" value="Formyltransferase"/>
    <property type="match status" value="1"/>
</dbReference>
<sequence>MGTPDFAVPSLRSLLEDEIVEVVGVVTQPDRPVGRKRVLTPTPVKVEALSHGLPVLQPERLRRGESVDALRELQPDLIVTAAYGQILPKSVLDLPKLGCINIHASLLPLYRGGAPIHYAVMNGDAETGVTIMYMAEGLDTGDMISRVAVPIGDDDTTGTMFDKLSIAGAELLQRTLPGLLAGTVQAVPQDDAAAVYSPNITREQERIDWNAPALAIWQLVRALHPRPGAFTLWNGDVLKVWACAKPDGASSPTGVQPGTVLGAGPAGIEVATGSGVLRIIELQPSGKKTMDAATFARGGQLAVGTVLGHAAEDGADDES</sequence>
<dbReference type="PANTHER" id="PTHR11138">
    <property type="entry name" value="METHIONYL-TRNA FORMYLTRANSFERASE"/>
    <property type="match status" value="1"/>
</dbReference>
<dbReference type="InterPro" id="IPR036477">
    <property type="entry name" value="Formyl_transf_N_sf"/>
</dbReference>
<dbReference type="Proteomes" id="UP001469365">
    <property type="component" value="Unassembled WGS sequence"/>
</dbReference>
<protein>
    <recommendedName>
        <fullName evidence="4 8">Methionyl-tRNA formyltransferase</fullName>
        <ecNumber evidence="3 8">2.1.2.9</ecNumber>
    </recommendedName>
</protein>
<dbReference type="SUPFAM" id="SSF50486">
    <property type="entry name" value="FMT C-terminal domain-like"/>
    <property type="match status" value="1"/>
</dbReference>
<evidence type="ECO:0000256" key="2">
    <source>
        <dbReference type="ARBA" id="ARBA00010699"/>
    </source>
</evidence>
<dbReference type="Pfam" id="PF02911">
    <property type="entry name" value="Formyl_trans_C"/>
    <property type="match status" value="1"/>
</dbReference>